<sequence length="395" mass="44273">MIHDEVAAILSQVNVDELTRQASELNSGKKCSFRPGTHLTENATMGSANYHAYLVFDDGTEWLVRIRRANSKPPELDEYLVESEYATLKFLESTNVPAPRAYGFGLASDPKNKVGVSYLLIECLPGKPYQRDDASLEQQHHVIGRLADILVELSKHPLPKAGSLIWKDGKPEISAVASNRFFVLGQYGPFETASQYFTSIADQYLDLIADGQVHYEHAKEAFVFYHVFREHIDSLCHRELPGTFYLKHVDDKGDHLLVDEDFNVTGIIDWQFARSVPACEAFGPSLVTADLGALYSGLAGVTEDDKLLAQELRARGRMDLAELAEENELARRFQFGLASDLEEDEVPGMLRGLQAVLGNTEVGFHQWIAEKMEDCRNDPRWCQVEALESAKEGHR</sequence>
<dbReference type="PANTHER" id="PTHR21310">
    <property type="entry name" value="AMINOGLYCOSIDE PHOSPHOTRANSFERASE-RELATED-RELATED"/>
    <property type="match status" value="1"/>
</dbReference>
<protein>
    <recommendedName>
        <fullName evidence="1">Aminoglycoside phosphotransferase domain-containing protein</fullName>
    </recommendedName>
</protein>
<reference evidence="2" key="1">
    <citation type="submission" date="2023-03" db="EMBL/GenBank/DDBJ databases">
        <title>Emydomyces testavorans Genome Sequence.</title>
        <authorList>
            <person name="Hoyer L."/>
        </authorList>
    </citation>
    <scope>NUCLEOTIDE SEQUENCE</scope>
    <source>
        <strain evidence="2">16-2883</strain>
    </source>
</reference>
<dbReference type="SUPFAM" id="SSF56112">
    <property type="entry name" value="Protein kinase-like (PK-like)"/>
    <property type="match status" value="1"/>
</dbReference>
<organism evidence="2 3">
    <name type="scientific">Emydomyces testavorans</name>
    <dbReference type="NCBI Taxonomy" id="2070801"/>
    <lineage>
        <taxon>Eukaryota</taxon>
        <taxon>Fungi</taxon>
        <taxon>Dikarya</taxon>
        <taxon>Ascomycota</taxon>
        <taxon>Pezizomycotina</taxon>
        <taxon>Eurotiomycetes</taxon>
        <taxon>Eurotiomycetidae</taxon>
        <taxon>Onygenales</taxon>
        <taxon>Nannizziopsiaceae</taxon>
        <taxon>Emydomyces</taxon>
    </lineage>
</organism>
<dbReference type="InterPro" id="IPR011009">
    <property type="entry name" value="Kinase-like_dom_sf"/>
</dbReference>
<evidence type="ECO:0000259" key="1">
    <source>
        <dbReference type="Pfam" id="PF01636"/>
    </source>
</evidence>
<evidence type="ECO:0000313" key="3">
    <source>
        <dbReference type="Proteomes" id="UP001219355"/>
    </source>
</evidence>
<name>A0AAF0IL58_9EURO</name>
<dbReference type="EMBL" id="CP120631">
    <property type="protein sequence ID" value="WEW61363.1"/>
    <property type="molecule type" value="Genomic_DNA"/>
</dbReference>
<dbReference type="PANTHER" id="PTHR21310:SF15">
    <property type="entry name" value="AMINOGLYCOSIDE PHOSPHOTRANSFERASE DOMAIN-CONTAINING PROTEIN"/>
    <property type="match status" value="1"/>
</dbReference>
<keyword evidence="3" id="KW-1185">Reference proteome</keyword>
<dbReference type="AlphaFoldDB" id="A0AAF0IL58"/>
<evidence type="ECO:0000313" key="2">
    <source>
        <dbReference type="EMBL" id="WEW61363.1"/>
    </source>
</evidence>
<accession>A0AAF0IL58</accession>
<dbReference type="Proteomes" id="UP001219355">
    <property type="component" value="Chromosome 5"/>
</dbReference>
<proteinExistence type="predicted"/>
<dbReference type="InterPro" id="IPR002575">
    <property type="entry name" value="Aminoglycoside_PTrfase"/>
</dbReference>
<dbReference type="InterPro" id="IPR051678">
    <property type="entry name" value="AGP_Transferase"/>
</dbReference>
<dbReference type="Pfam" id="PF01636">
    <property type="entry name" value="APH"/>
    <property type="match status" value="1"/>
</dbReference>
<feature type="domain" description="Aminoglycoside phosphotransferase" evidence="1">
    <location>
        <begin position="52"/>
        <end position="280"/>
    </location>
</feature>
<gene>
    <name evidence="2" type="ORF">PRK78_006853</name>
</gene>